<evidence type="ECO:0000256" key="2">
    <source>
        <dbReference type="ARBA" id="ARBA00022741"/>
    </source>
</evidence>
<dbReference type="SUPFAM" id="SSF141371">
    <property type="entry name" value="PilZ domain-like"/>
    <property type="match status" value="2"/>
</dbReference>
<keyword evidence="2" id="KW-0547">Nucleotide-binding</keyword>
<dbReference type="InterPro" id="IPR009875">
    <property type="entry name" value="PilZ_domain"/>
</dbReference>
<feature type="domain" description="Type III secretion system flagellar brake protein YcgR PilZN" evidence="5">
    <location>
        <begin position="24"/>
        <end position="104"/>
    </location>
</feature>
<keyword evidence="3" id="KW-0975">Bacterial flagellum</keyword>
<dbReference type="HOGENOM" id="CLU_083565_0_0_7"/>
<dbReference type="KEGG" id="dvl:Dvul_2273"/>
<dbReference type="Gene3D" id="2.30.110.10">
    <property type="entry name" value="Electron Transport, Fmn-binding Protein, Chain A"/>
    <property type="match status" value="1"/>
</dbReference>
<dbReference type="InterPro" id="IPR012349">
    <property type="entry name" value="Split_barrel_FMN-bd"/>
</dbReference>
<dbReference type="Gene3D" id="2.40.10.220">
    <property type="entry name" value="predicted glycosyltransferase like domains"/>
    <property type="match status" value="1"/>
</dbReference>
<evidence type="ECO:0000256" key="1">
    <source>
        <dbReference type="ARBA" id="ARBA00022636"/>
    </source>
</evidence>
<evidence type="ECO:0000313" key="7">
    <source>
        <dbReference type="Proteomes" id="UP000009173"/>
    </source>
</evidence>
<keyword evidence="1" id="KW-0973">c-di-GMP</keyword>
<dbReference type="Proteomes" id="UP000009173">
    <property type="component" value="Chromosome"/>
</dbReference>
<dbReference type="RefSeq" id="WP_011792754.1">
    <property type="nucleotide sequence ID" value="NC_008751.1"/>
</dbReference>
<dbReference type="Pfam" id="PF07238">
    <property type="entry name" value="PilZ"/>
    <property type="match status" value="1"/>
</dbReference>
<evidence type="ECO:0000259" key="4">
    <source>
        <dbReference type="Pfam" id="PF07238"/>
    </source>
</evidence>
<evidence type="ECO:0000256" key="3">
    <source>
        <dbReference type="ARBA" id="ARBA00023143"/>
    </source>
</evidence>
<evidence type="ECO:0000313" key="6">
    <source>
        <dbReference type="EMBL" id="ABM29289.1"/>
    </source>
</evidence>
<organism evidence="6 7">
    <name type="scientific">Nitratidesulfovibrio vulgaris (strain DP4)</name>
    <name type="common">Desulfovibrio vulgaris</name>
    <dbReference type="NCBI Taxonomy" id="391774"/>
    <lineage>
        <taxon>Bacteria</taxon>
        <taxon>Pseudomonadati</taxon>
        <taxon>Thermodesulfobacteriota</taxon>
        <taxon>Desulfovibrionia</taxon>
        <taxon>Desulfovibrionales</taxon>
        <taxon>Desulfovibrionaceae</taxon>
        <taxon>Nitratidesulfovibrio</taxon>
    </lineage>
</organism>
<accession>A0A0H3A9C9</accession>
<reference evidence="7" key="1">
    <citation type="journal article" date="2009" name="Environ. Microbiol.">
        <title>Contribution of mobile genetic elements to Desulfovibrio vulgaris genome plasticity.</title>
        <authorList>
            <person name="Walker C.B."/>
            <person name="Stolyar S."/>
            <person name="Chivian D."/>
            <person name="Pinel N."/>
            <person name="Gabster J.A."/>
            <person name="Dehal P.S."/>
            <person name="He Z."/>
            <person name="Yang Z.K."/>
            <person name="Yen H.C."/>
            <person name="Zhou J."/>
            <person name="Wall J.D."/>
            <person name="Hazen T.C."/>
            <person name="Arkin A.P."/>
            <person name="Stahl D.A."/>
        </authorList>
    </citation>
    <scope>NUCLEOTIDE SEQUENCE [LARGE SCALE GENOMIC DNA]</scope>
    <source>
        <strain evidence="7">DP4</strain>
    </source>
</reference>
<dbReference type="GO" id="GO:0035438">
    <property type="term" value="F:cyclic-di-GMP binding"/>
    <property type="evidence" value="ECO:0007669"/>
    <property type="project" value="InterPro"/>
</dbReference>
<gene>
    <name evidence="6" type="ordered locus">Dvul_2273</name>
</gene>
<feature type="domain" description="PilZ" evidence="4">
    <location>
        <begin position="112"/>
        <end position="217"/>
    </location>
</feature>
<dbReference type="EMBL" id="CP000527">
    <property type="protein sequence ID" value="ABM29289.1"/>
    <property type="molecule type" value="Genomic_DNA"/>
</dbReference>
<sequence>MAQTEQQPAVTRARTGTTLAVPTGTRMLLTLPGVFDNIPTDLVGIVQGEFLILKMPMVPGIRARLGQGEPVTIRYLCGGVIYGFGSSVITFISRPGFLVFLAFPDVVEQLELRQHRRVNCLLPCAVHVPGCVLSGIMLDVSLGGCRIALDPGCTLTPEDLAGRDMVVLHLPTLSENENTVLSCRVKAANLVSGRIHAGLQFFDLDEAARGALFAYLETVSCLI</sequence>
<proteinExistence type="predicted"/>
<dbReference type="InterPro" id="IPR009926">
    <property type="entry name" value="T3SS_YcgR_PilZN"/>
</dbReference>
<protein>
    <submittedName>
        <fullName evidence="6">Type IV pilus assembly PilZ</fullName>
    </submittedName>
</protein>
<name>A0A0H3A9C9_NITV4</name>
<dbReference type="AlphaFoldDB" id="A0A0H3A9C9"/>
<evidence type="ECO:0000259" key="5">
    <source>
        <dbReference type="Pfam" id="PF12945"/>
    </source>
</evidence>
<dbReference type="Pfam" id="PF12945">
    <property type="entry name" value="PilZNR"/>
    <property type="match status" value="1"/>
</dbReference>